<proteinExistence type="predicted"/>
<reference evidence="1 2" key="1">
    <citation type="submission" date="2019-12" db="EMBL/GenBank/DDBJ databases">
        <title>Genomic-based taxomic classification of the family Erythrobacteraceae.</title>
        <authorList>
            <person name="Xu L."/>
        </authorList>
    </citation>
    <scope>NUCLEOTIDE SEQUENCE [LARGE SCALE GENOMIC DNA]</scope>
    <source>
        <strain evidence="1 2">100921-2</strain>
    </source>
</reference>
<dbReference type="GO" id="GO:0016787">
    <property type="term" value="F:hydrolase activity"/>
    <property type="evidence" value="ECO:0007669"/>
    <property type="project" value="UniProtKB-KW"/>
</dbReference>
<dbReference type="SUPFAM" id="SSF56784">
    <property type="entry name" value="HAD-like"/>
    <property type="match status" value="1"/>
</dbReference>
<dbReference type="RefSeq" id="WP_160609927.1">
    <property type="nucleotide sequence ID" value="NZ_WTZA01000001.1"/>
</dbReference>
<evidence type="ECO:0000313" key="1">
    <source>
        <dbReference type="EMBL" id="MXO74146.1"/>
    </source>
</evidence>
<dbReference type="AlphaFoldDB" id="A0A6I4TC22"/>
<organism evidence="1 2">
    <name type="scientific">Tsuneonella aeria</name>
    <dbReference type="NCBI Taxonomy" id="1837929"/>
    <lineage>
        <taxon>Bacteria</taxon>
        <taxon>Pseudomonadati</taxon>
        <taxon>Pseudomonadota</taxon>
        <taxon>Alphaproteobacteria</taxon>
        <taxon>Sphingomonadales</taxon>
        <taxon>Erythrobacteraceae</taxon>
        <taxon>Tsuneonella</taxon>
    </lineage>
</organism>
<gene>
    <name evidence="1" type="ORF">GRI40_02780</name>
</gene>
<dbReference type="Proteomes" id="UP000439522">
    <property type="component" value="Unassembled WGS sequence"/>
</dbReference>
<dbReference type="OrthoDB" id="7739434at2"/>
<dbReference type="InterPro" id="IPR036412">
    <property type="entry name" value="HAD-like_sf"/>
</dbReference>
<keyword evidence="2" id="KW-1185">Reference proteome</keyword>
<protein>
    <submittedName>
        <fullName evidence="1">HAD-IB family hydrolase</fullName>
    </submittedName>
</protein>
<comment type="caution">
    <text evidence="1">The sequence shown here is derived from an EMBL/GenBank/DDBJ whole genome shotgun (WGS) entry which is preliminary data.</text>
</comment>
<dbReference type="EMBL" id="WTZA01000001">
    <property type="protein sequence ID" value="MXO74146.1"/>
    <property type="molecule type" value="Genomic_DNA"/>
</dbReference>
<accession>A0A6I4TC22</accession>
<dbReference type="Pfam" id="PF12710">
    <property type="entry name" value="HAD"/>
    <property type="match status" value="1"/>
</dbReference>
<sequence length="258" mass="28400">MAIGAVILAETICRFSSGLPPGGKGVRFLHRVHAGPSGEPMRIAIYDLDRTLTRRATFTPFLLYAAWHRAPWRLALSPVWVAAMAGYRMGLCSRTALKRFGMRLMLGDTAVAELERMGARFARRRVERGGMAPGALRSLETERKAGAKIVIATAAFAFYAKGFAKELGIEHLVGTDWDGQRIPGGNCYGRVKRERFEAWLADSAADDVGADIAFYSDSLADGPLFARATEPVLVVSSDREKRRARGRGWKGEIVNWAR</sequence>
<dbReference type="Gene3D" id="1.20.1440.100">
    <property type="entry name" value="SG protein - dephosphorylation function"/>
    <property type="match status" value="1"/>
</dbReference>
<name>A0A6I4TC22_9SPHN</name>
<keyword evidence="1" id="KW-0378">Hydrolase</keyword>
<dbReference type="Gene3D" id="3.40.50.1000">
    <property type="entry name" value="HAD superfamily/HAD-like"/>
    <property type="match status" value="1"/>
</dbReference>
<evidence type="ECO:0000313" key="2">
    <source>
        <dbReference type="Proteomes" id="UP000439522"/>
    </source>
</evidence>
<dbReference type="InterPro" id="IPR023214">
    <property type="entry name" value="HAD_sf"/>
</dbReference>